<proteinExistence type="inferred from homology"/>
<evidence type="ECO:0000256" key="12">
    <source>
        <dbReference type="ARBA" id="ARBA00023152"/>
    </source>
</evidence>
<dbReference type="PANTHER" id="PTHR11817">
    <property type="entry name" value="PYRUVATE KINASE"/>
    <property type="match status" value="1"/>
</dbReference>
<dbReference type="RefSeq" id="WP_256132226.1">
    <property type="nucleotide sequence ID" value="NZ_JANFXK010000010.1"/>
</dbReference>
<dbReference type="SUPFAM" id="SSF50800">
    <property type="entry name" value="PK beta-barrel domain-like"/>
    <property type="match status" value="1"/>
</dbReference>
<evidence type="ECO:0000256" key="2">
    <source>
        <dbReference type="ARBA" id="ARBA00004997"/>
    </source>
</evidence>
<evidence type="ECO:0000256" key="5">
    <source>
        <dbReference type="ARBA" id="ARBA00018587"/>
    </source>
</evidence>
<keyword evidence="8" id="KW-0547">Nucleotide-binding</keyword>
<keyword evidence="6 15" id="KW-0808">Transferase</keyword>
<reference evidence="18 19" key="1">
    <citation type="submission" date="2022-06" db="EMBL/GenBank/DDBJ databases">
        <title>Isolation of gut microbiota from human fecal samples.</title>
        <authorList>
            <person name="Pamer E.G."/>
            <person name="Barat B."/>
            <person name="Waligurski E."/>
            <person name="Medina S."/>
            <person name="Paddock L."/>
            <person name="Mostad J."/>
        </authorList>
    </citation>
    <scope>NUCLEOTIDE SEQUENCE [LARGE SCALE GENOMIC DNA]</scope>
    <source>
        <strain evidence="18 19">SL.3.17</strain>
    </source>
</reference>
<keyword evidence="7" id="KW-0479">Metal-binding</keyword>
<keyword evidence="11 15" id="KW-0460">Magnesium</keyword>
<dbReference type="GO" id="GO:0016301">
    <property type="term" value="F:kinase activity"/>
    <property type="evidence" value="ECO:0007669"/>
    <property type="project" value="UniProtKB-KW"/>
</dbReference>
<evidence type="ECO:0000256" key="11">
    <source>
        <dbReference type="ARBA" id="ARBA00022842"/>
    </source>
</evidence>
<evidence type="ECO:0000256" key="9">
    <source>
        <dbReference type="ARBA" id="ARBA00022777"/>
    </source>
</evidence>
<comment type="caution">
    <text evidence="18">The sequence shown here is derived from an EMBL/GenBank/DDBJ whole genome shotgun (WGS) entry which is preliminary data.</text>
</comment>
<dbReference type="SUPFAM" id="SSF52935">
    <property type="entry name" value="PK C-terminal domain-like"/>
    <property type="match status" value="1"/>
</dbReference>
<comment type="similarity">
    <text evidence="3 15">Belongs to the pyruvate kinase family.</text>
</comment>
<dbReference type="InterPro" id="IPR015813">
    <property type="entry name" value="Pyrv/PenolPyrv_kinase-like_dom"/>
</dbReference>
<evidence type="ECO:0000256" key="1">
    <source>
        <dbReference type="ARBA" id="ARBA00001958"/>
    </source>
</evidence>
<dbReference type="PRINTS" id="PR01050">
    <property type="entry name" value="PYRUVTKNASE"/>
</dbReference>
<comment type="pathway">
    <text evidence="2 15">Carbohydrate degradation; glycolysis; pyruvate from D-glyceraldehyde 3-phosphate: step 5/5.</text>
</comment>
<evidence type="ECO:0000256" key="15">
    <source>
        <dbReference type="RuleBase" id="RU000504"/>
    </source>
</evidence>
<dbReference type="SUPFAM" id="SSF51621">
    <property type="entry name" value="Phosphoenolpyruvate/pyruvate domain"/>
    <property type="match status" value="1"/>
</dbReference>
<dbReference type="EC" id="2.7.1.40" evidence="4 14"/>
<dbReference type="Gene3D" id="3.40.1380.20">
    <property type="entry name" value="Pyruvate kinase, C-terminal domain"/>
    <property type="match status" value="1"/>
</dbReference>
<dbReference type="GO" id="GO:0004743">
    <property type="term" value="F:pyruvate kinase activity"/>
    <property type="evidence" value="ECO:0007669"/>
    <property type="project" value="UniProtKB-EC"/>
</dbReference>
<dbReference type="InterPro" id="IPR015795">
    <property type="entry name" value="Pyrv_Knase_C"/>
</dbReference>
<dbReference type="InterPro" id="IPR040442">
    <property type="entry name" value="Pyrv_kinase-like_dom_sf"/>
</dbReference>
<sequence length="476" mass="52225">MLNLKKTKIVCTLGPASSSEEVLEKMLLAGMNVARLNFSHGDHQGHGEMIRKFRKVRDRLGLPAAVLLDTKGPEIRLGDFEENGVVLENGQTFTLTAADVLGNQERSTITYKDLPRQVTSGTAILIDDGRVALKVQRTEGDDVICRVTNGGKISNRKGVNVPKTHLDLEYLSEADKRDLLFGIENNVDYIAASFVRTPQDVIDLRNFLSENGGEKIKIISKIENMEGIDNFKQILTHSDGIMVARGDMGVEVNFAKLPGIQKKFIKECCQAGKIVITATQMLESMVASPTPTRAEITDVANAVFDGTSAVMLSGESAMGKYPVETVKVMAKIVKQAERDAFDVNLYKIMDYEMDARDKSNAIGHAACTTAQDLKAKAIIAITRSGYTAEKMSKFRPIQPIVAATPKEKTFHQLALSWGVYPVLTEYEDQWDMLLEQAEGGAKKMKAVKEGDTVVISAGLPLQSTGRTNLIRVETVK</sequence>
<comment type="cofactor">
    <cofactor evidence="1">
        <name>K(+)</name>
        <dbReference type="ChEBI" id="CHEBI:29103"/>
    </cofactor>
</comment>
<evidence type="ECO:0000259" key="16">
    <source>
        <dbReference type="Pfam" id="PF00224"/>
    </source>
</evidence>
<dbReference type="Gene3D" id="2.40.33.10">
    <property type="entry name" value="PK beta-barrel domain-like"/>
    <property type="match status" value="1"/>
</dbReference>
<name>A0ABT1RPB6_9FIRM</name>
<dbReference type="Pfam" id="PF02887">
    <property type="entry name" value="PK_C"/>
    <property type="match status" value="1"/>
</dbReference>
<evidence type="ECO:0000259" key="17">
    <source>
        <dbReference type="Pfam" id="PF02887"/>
    </source>
</evidence>
<keyword evidence="9 15" id="KW-0418">Kinase</keyword>
<dbReference type="NCBIfam" id="NF004491">
    <property type="entry name" value="PRK05826.1"/>
    <property type="match status" value="1"/>
</dbReference>
<dbReference type="NCBIfam" id="NF004978">
    <property type="entry name" value="PRK06354.1"/>
    <property type="match status" value="1"/>
</dbReference>
<dbReference type="InterPro" id="IPR015806">
    <property type="entry name" value="Pyrv_Knase_insert_dom_sf"/>
</dbReference>
<organism evidence="18 19">
    <name type="scientific">Anaerovorax odorimutans</name>
    <dbReference type="NCBI Taxonomy" id="109327"/>
    <lineage>
        <taxon>Bacteria</taxon>
        <taxon>Bacillati</taxon>
        <taxon>Bacillota</taxon>
        <taxon>Clostridia</taxon>
        <taxon>Peptostreptococcales</taxon>
        <taxon>Anaerovoracaceae</taxon>
        <taxon>Anaerovorax</taxon>
    </lineage>
</organism>
<evidence type="ECO:0000256" key="4">
    <source>
        <dbReference type="ARBA" id="ARBA00012142"/>
    </source>
</evidence>
<gene>
    <name evidence="18" type="primary">pyk</name>
    <name evidence="18" type="ORF">NE619_09840</name>
</gene>
<evidence type="ECO:0000256" key="6">
    <source>
        <dbReference type="ARBA" id="ARBA00022679"/>
    </source>
</evidence>
<dbReference type="InterPro" id="IPR018209">
    <property type="entry name" value="Pyrv_Knase_AS"/>
</dbReference>
<dbReference type="InterPro" id="IPR011037">
    <property type="entry name" value="Pyrv_Knase-like_insert_dom_sf"/>
</dbReference>
<keyword evidence="19" id="KW-1185">Reference proteome</keyword>
<dbReference type="Pfam" id="PF00224">
    <property type="entry name" value="PK"/>
    <property type="match status" value="1"/>
</dbReference>
<protein>
    <recommendedName>
        <fullName evidence="5 14">Pyruvate kinase</fullName>
        <ecNumber evidence="4 14">2.7.1.40</ecNumber>
    </recommendedName>
</protein>
<dbReference type="NCBIfam" id="TIGR01064">
    <property type="entry name" value="pyruv_kin"/>
    <property type="match status" value="1"/>
</dbReference>
<dbReference type="PROSITE" id="PS00110">
    <property type="entry name" value="PYRUVATE_KINASE"/>
    <property type="match status" value="1"/>
</dbReference>
<accession>A0ABT1RPB6</accession>
<evidence type="ECO:0000313" key="18">
    <source>
        <dbReference type="EMBL" id="MCQ4637032.1"/>
    </source>
</evidence>
<evidence type="ECO:0000256" key="3">
    <source>
        <dbReference type="ARBA" id="ARBA00008663"/>
    </source>
</evidence>
<keyword evidence="13 18" id="KW-0670">Pyruvate</keyword>
<evidence type="ECO:0000256" key="13">
    <source>
        <dbReference type="ARBA" id="ARBA00023317"/>
    </source>
</evidence>
<dbReference type="InterPro" id="IPR036918">
    <property type="entry name" value="Pyrv_Knase_C_sf"/>
</dbReference>
<dbReference type="InterPro" id="IPR001697">
    <property type="entry name" value="Pyr_Knase"/>
</dbReference>
<keyword evidence="10" id="KW-0067">ATP-binding</keyword>
<dbReference type="EMBL" id="JANFXK010000010">
    <property type="protein sequence ID" value="MCQ4637032.1"/>
    <property type="molecule type" value="Genomic_DNA"/>
</dbReference>
<evidence type="ECO:0000313" key="19">
    <source>
        <dbReference type="Proteomes" id="UP001524502"/>
    </source>
</evidence>
<feature type="domain" description="Pyruvate kinase barrel" evidence="16">
    <location>
        <begin position="5"/>
        <end position="326"/>
    </location>
</feature>
<comment type="catalytic activity">
    <reaction evidence="15">
        <text>pyruvate + ATP = phosphoenolpyruvate + ADP + H(+)</text>
        <dbReference type="Rhea" id="RHEA:18157"/>
        <dbReference type="ChEBI" id="CHEBI:15361"/>
        <dbReference type="ChEBI" id="CHEBI:15378"/>
        <dbReference type="ChEBI" id="CHEBI:30616"/>
        <dbReference type="ChEBI" id="CHEBI:58702"/>
        <dbReference type="ChEBI" id="CHEBI:456216"/>
        <dbReference type="EC" id="2.7.1.40"/>
    </reaction>
</comment>
<evidence type="ECO:0000256" key="14">
    <source>
        <dbReference type="NCBIfam" id="TIGR01064"/>
    </source>
</evidence>
<evidence type="ECO:0000256" key="7">
    <source>
        <dbReference type="ARBA" id="ARBA00022723"/>
    </source>
</evidence>
<keyword evidence="12 15" id="KW-0324">Glycolysis</keyword>
<evidence type="ECO:0000256" key="8">
    <source>
        <dbReference type="ARBA" id="ARBA00022741"/>
    </source>
</evidence>
<dbReference type="Proteomes" id="UP001524502">
    <property type="component" value="Unassembled WGS sequence"/>
</dbReference>
<dbReference type="Gene3D" id="3.20.20.60">
    <property type="entry name" value="Phosphoenolpyruvate-binding domains"/>
    <property type="match status" value="1"/>
</dbReference>
<feature type="domain" description="Pyruvate kinase C-terminal" evidence="17">
    <location>
        <begin position="360"/>
        <end position="472"/>
    </location>
</feature>
<dbReference type="InterPro" id="IPR015793">
    <property type="entry name" value="Pyrv_Knase_brl"/>
</dbReference>
<evidence type="ECO:0000256" key="10">
    <source>
        <dbReference type="ARBA" id="ARBA00022840"/>
    </source>
</evidence>